<dbReference type="AlphaFoldDB" id="A0A221KAG6"/>
<dbReference type="OrthoDB" id="6213638at2"/>
<dbReference type="RefSeq" id="WP_089415426.1">
    <property type="nucleotide sequence ID" value="NZ_CP022423.1"/>
</dbReference>
<gene>
    <name evidence="2" type="ORF">VITFI_CDS0223</name>
</gene>
<accession>A0A221KAG6</accession>
<name>A0A221KAG6_VITFI</name>
<dbReference type="KEGG" id="vff:VITFI_CDS0223"/>
<evidence type="ECO:0000313" key="3">
    <source>
        <dbReference type="Proteomes" id="UP000199729"/>
    </source>
</evidence>
<feature type="chain" id="PRO_5012646091" evidence="1">
    <location>
        <begin position="27"/>
        <end position="205"/>
    </location>
</feature>
<keyword evidence="3" id="KW-1185">Reference proteome</keyword>
<sequence>MKTSPRAFTLHALAWAVVAFSSAAHAELSLPASLAGKAVVLNPSDPDYARAMVTSAVQPAGMGGVSEALVIKMTVDIPVWRMWNGPAKLDANGRTNRIGGWWGYDAPKGSAAEYRTNYEICKGWNDLTWMAQCTLKAGAVVAIGPGQSVSAATCGDVTNQENYPVNTRDWQLYINKPWARGTELVCPADTQDYEVDPADISRRRP</sequence>
<dbReference type="Proteomes" id="UP000199729">
    <property type="component" value="Chromosome"/>
</dbReference>
<evidence type="ECO:0000256" key="1">
    <source>
        <dbReference type="SAM" id="SignalP"/>
    </source>
</evidence>
<organism evidence="2 3">
    <name type="scientific">Vitreoscilla filiformis</name>
    <dbReference type="NCBI Taxonomy" id="63"/>
    <lineage>
        <taxon>Bacteria</taxon>
        <taxon>Pseudomonadati</taxon>
        <taxon>Pseudomonadota</taxon>
        <taxon>Betaproteobacteria</taxon>
        <taxon>Neisseriales</taxon>
        <taxon>Neisseriaceae</taxon>
        <taxon>Vitreoscilla</taxon>
    </lineage>
</organism>
<feature type="signal peptide" evidence="1">
    <location>
        <begin position="1"/>
        <end position="26"/>
    </location>
</feature>
<keyword evidence="1" id="KW-0732">Signal</keyword>
<evidence type="ECO:0000313" key="2">
    <source>
        <dbReference type="EMBL" id="ASM76002.1"/>
    </source>
</evidence>
<reference evidence="2 3" key="1">
    <citation type="submission" date="2017-07" db="EMBL/GenBank/DDBJ databases">
        <title>Complete Genome Sequence of the cosmetic ferment Vitreoscilla filiformis (ATCC15551).</title>
        <authorList>
            <person name="Contreras S."/>
            <person name="Sagory-Zalkind P."/>
            <person name="Blanquart H."/>
            <person name="Iltis A."/>
            <person name="Morand S.C."/>
        </authorList>
    </citation>
    <scope>NUCLEOTIDE SEQUENCE [LARGE SCALE GENOMIC DNA]</scope>
    <source>
        <strain evidence="2 3">ATCC 15551</strain>
    </source>
</reference>
<proteinExistence type="predicted"/>
<dbReference type="EMBL" id="CP022423">
    <property type="protein sequence ID" value="ASM76002.1"/>
    <property type="molecule type" value="Genomic_DNA"/>
</dbReference>
<protein>
    <submittedName>
        <fullName evidence="2">Uncharacterized protein</fullName>
    </submittedName>
</protein>